<dbReference type="InterPro" id="IPR054495">
    <property type="entry name" value="DUF488-N3a"/>
</dbReference>
<reference evidence="2" key="1">
    <citation type="submission" date="2022-08" db="EMBL/GenBank/DDBJ databases">
        <title>Genome Sequencing of Bacteroides fragilis Group Isolates with Nanopore Technology.</title>
        <authorList>
            <person name="Tisza M.J."/>
            <person name="Smith D."/>
            <person name="Dekker J.P."/>
        </authorList>
    </citation>
    <scope>NUCLEOTIDE SEQUENCE</scope>
    <source>
        <strain evidence="2">BFG-527</strain>
    </source>
</reference>
<accession>A0ABY5T7E9</accession>
<protein>
    <submittedName>
        <fullName evidence="2">DUF488 domain-containing protein</fullName>
    </submittedName>
</protein>
<dbReference type="Pfam" id="PF22751">
    <property type="entry name" value="DUF488-N3a"/>
    <property type="match status" value="1"/>
</dbReference>
<evidence type="ECO:0000313" key="3">
    <source>
        <dbReference type="Proteomes" id="UP001060104"/>
    </source>
</evidence>
<dbReference type="Proteomes" id="UP001060104">
    <property type="component" value="Chromosome"/>
</dbReference>
<sequence length="149" mass="17108">MSYFVSLHHKNKKRAMKIYTSYFGNSRKLKEAGIKIICVAIGRPRFISGVPQMVNVAPTRYMISAACSHDEYLRLYNNILESQDAKKVVEQIKTLSDGQDVALCCYEKPGDFCHRHILAKWLTEKTGIEIKEFGVVEKKEPKYEQASLF</sequence>
<dbReference type="RefSeq" id="WP_218050009.1">
    <property type="nucleotide sequence ID" value="NZ_CAJTBQ010000046.1"/>
</dbReference>
<proteinExistence type="predicted"/>
<organism evidence="2 3">
    <name type="scientific">Bacteroides faecis</name>
    <dbReference type="NCBI Taxonomy" id="674529"/>
    <lineage>
        <taxon>Bacteria</taxon>
        <taxon>Pseudomonadati</taxon>
        <taxon>Bacteroidota</taxon>
        <taxon>Bacteroidia</taxon>
        <taxon>Bacteroidales</taxon>
        <taxon>Bacteroidaceae</taxon>
        <taxon>Bacteroides</taxon>
    </lineage>
</organism>
<name>A0ABY5T7E9_9BACE</name>
<evidence type="ECO:0000313" key="2">
    <source>
        <dbReference type="EMBL" id="UVQ72735.1"/>
    </source>
</evidence>
<keyword evidence="3" id="KW-1185">Reference proteome</keyword>
<evidence type="ECO:0000259" key="1">
    <source>
        <dbReference type="Pfam" id="PF22751"/>
    </source>
</evidence>
<dbReference type="EMBL" id="CP103141">
    <property type="protein sequence ID" value="UVQ72735.1"/>
    <property type="molecule type" value="Genomic_DNA"/>
</dbReference>
<gene>
    <name evidence="2" type="ORF">NXY30_16850</name>
</gene>
<feature type="domain" description="DUF488" evidence="1">
    <location>
        <begin position="52"/>
        <end position="125"/>
    </location>
</feature>